<proteinExistence type="predicted"/>
<dbReference type="RefSeq" id="WP_269879965.1">
    <property type="nucleotide sequence ID" value="NZ_JAQAGZ010000002.1"/>
</dbReference>
<evidence type="ECO:0000313" key="3">
    <source>
        <dbReference type="EMBL" id="MCZ8511567.1"/>
    </source>
</evidence>
<dbReference type="SUPFAM" id="SSF49503">
    <property type="entry name" value="Cupredoxins"/>
    <property type="match status" value="1"/>
</dbReference>
<dbReference type="PROSITE" id="PS51257">
    <property type="entry name" value="PROKAR_LIPOPROTEIN"/>
    <property type="match status" value="1"/>
</dbReference>
<accession>A0ABT4Q455</accession>
<evidence type="ECO:0000313" key="4">
    <source>
        <dbReference type="Proteomes" id="UP001527882"/>
    </source>
</evidence>
<dbReference type="Gene3D" id="2.60.40.420">
    <property type="entry name" value="Cupredoxins - blue copper proteins"/>
    <property type="match status" value="1"/>
</dbReference>
<reference evidence="3 4" key="1">
    <citation type="submission" date="2022-12" db="EMBL/GenBank/DDBJ databases">
        <title>Draft genome sequence of Paenibacillus sp. dW9.</title>
        <authorList>
            <person name="Choi E.-W."/>
            <person name="Kim D.-U."/>
        </authorList>
    </citation>
    <scope>NUCLEOTIDE SEQUENCE [LARGE SCALE GENOMIC DNA]</scope>
    <source>
        <strain evidence="4">dW9</strain>
    </source>
</reference>
<feature type="compositionally biased region" description="Low complexity" evidence="1">
    <location>
        <begin position="28"/>
        <end position="48"/>
    </location>
</feature>
<comment type="caution">
    <text evidence="3">The sequence shown here is derived from an EMBL/GenBank/DDBJ whole genome shotgun (WGS) entry which is preliminary data.</text>
</comment>
<gene>
    <name evidence="3" type="ORF">O9H85_03780</name>
</gene>
<keyword evidence="2" id="KW-0732">Signal</keyword>
<keyword evidence="4" id="KW-1185">Reference proteome</keyword>
<feature type="chain" id="PRO_5045564502" evidence="2">
    <location>
        <begin position="23"/>
        <end position="145"/>
    </location>
</feature>
<organism evidence="3 4">
    <name type="scientific">Paenibacillus gyeongsangnamensis</name>
    <dbReference type="NCBI Taxonomy" id="3388067"/>
    <lineage>
        <taxon>Bacteria</taxon>
        <taxon>Bacillati</taxon>
        <taxon>Bacillota</taxon>
        <taxon>Bacilli</taxon>
        <taxon>Bacillales</taxon>
        <taxon>Paenibacillaceae</taxon>
        <taxon>Paenibacillus</taxon>
    </lineage>
</organism>
<protein>
    <submittedName>
        <fullName evidence="3">Cytochrome C oxidase subunit II</fullName>
    </submittedName>
</protein>
<dbReference type="InterPro" id="IPR008972">
    <property type="entry name" value="Cupredoxin"/>
</dbReference>
<feature type="signal peptide" evidence="2">
    <location>
        <begin position="1"/>
        <end position="22"/>
    </location>
</feature>
<evidence type="ECO:0000256" key="1">
    <source>
        <dbReference type="SAM" id="MobiDB-lite"/>
    </source>
</evidence>
<evidence type="ECO:0000256" key="2">
    <source>
        <dbReference type="SAM" id="SignalP"/>
    </source>
</evidence>
<dbReference type="EMBL" id="JAQAGZ010000002">
    <property type="protein sequence ID" value="MCZ8511567.1"/>
    <property type="molecule type" value="Genomic_DNA"/>
</dbReference>
<dbReference type="Proteomes" id="UP001527882">
    <property type="component" value="Unassembled WGS sequence"/>
</dbReference>
<feature type="region of interest" description="Disordered" evidence="1">
    <location>
        <begin position="27"/>
        <end position="57"/>
    </location>
</feature>
<name>A0ABT4Q455_9BACL</name>
<sequence>MKNQLIFFTAIITLVVALTACGENKDNSSAAAVASPPTTSTSETKATPNTPASSETTQEVKLIASAVTFKYDKSEYHVKKGIPVKLTLENKDGLHGAKLADFNINLNNSNPTATFTPDKTGTFQIRCSVPCGPGHMDMTANLIVE</sequence>